<evidence type="ECO:0000313" key="2">
    <source>
        <dbReference type="Proteomes" id="UP000256845"/>
    </source>
</evidence>
<dbReference type="Proteomes" id="UP000256845">
    <property type="component" value="Unassembled WGS sequence"/>
</dbReference>
<dbReference type="AlphaFoldDB" id="A0A3D9HX59"/>
<dbReference type="EMBL" id="QRDW01000001">
    <property type="protein sequence ID" value="RED53486.1"/>
    <property type="molecule type" value="Genomic_DNA"/>
</dbReference>
<protein>
    <recommendedName>
        <fullName evidence="3">DNA-directed RNA polymerase</fullName>
    </recommendedName>
</protein>
<sequence>MAVQSSTNPSQQTSPYCPSLSDRLIPPKAEYNYQVSTGLGRDLHTFQAVKHLGWNEPSVTNEIHFLTFPDGPPKRYRQKYEHAVQLVLYNCFCIHVHEQRSGKETLALISRHKASCKMASEYRSNDIGHPVLMKVLDRLEDLRFIQQNIGTRSALHAHGISSSFGLTDRSRDWLNRNGNLFTCGRFTHNTELIRLKETKAEARNRGTGPEIQLYIPYQDRSHPTVRLKRQAVKSLNRINSQHVFTYRPCLQRRYEWDGLNRIRHAHFSACYHTVPTEQIQYHRVFHGNFQQTGRFHCDAQGLMKEERETLLIDGLPTVELDFKSLHPRMLYHLQGLDAPEDCHQANGDYPREVIKGLCMRVLNTTDRSACIKSIDKMFTEEFDGVLKGQYNPKQLLSDYEDFHEPIRNLFYSEQWLRLQHLDSVMAQKIMSAFTRRGLPILGIHDSFIVQDRYEEDLRREMSLAYQSILQREPLITPYR</sequence>
<gene>
    <name evidence="1" type="ORF">DFP90_101275</name>
</gene>
<proteinExistence type="predicted"/>
<reference evidence="1 2" key="1">
    <citation type="submission" date="2018-07" db="EMBL/GenBank/DDBJ databases">
        <title>Genomic Encyclopedia of Type Strains, Phase III (KMG-III): the genomes of soil and plant-associated and newly described type strains.</title>
        <authorList>
            <person name="Whitman W."/>
        </authorList>
    </citation>
    <scope>NUCLEOTIDE SEQUENCE [LARGE SCALE GENOMIC DNA]</scope>
    <source>
        <strain evidence="1 2">CECT 8488</strain>
    </source>
</reference>
<name>A0A3D9HX59_9PROT</name>
<evidence type="ECO:0008006" key="3">
    <source>
        <dbReference type="Google" id="ProtNLM"/>
    </source>
</evidence>
<evidence type="ECO:0000313" key="1">
    <source>
        <dbReference type="EMBL" id="RED53486.1"/>
    </source>
</evidence>
<keyword evidence="2" id="KW-1185">Reference proteome</keyword>
<comment type="caution">
    <text evidence="1">The sequence shown here is derived from an EMBL/GenBank/DDBJ whole genome shotgun (WGS) entry which is preliminary data.</text>
</comment>
<organism evidence="1 2">
    <name type="scientific">Aestuariispira insulae</name>
    <dbReference type="NCBI Taxonomy" id="1461337"/>
    <lineage>
        <taxon>Bacteria</taxon>
        <taxon>Pseudomonadati</taxon>
        <taxon>Pseudomonadota</taxon>
        <taxon>Alphaproteobacteria</taxon>
        <taxon>Rhodospirillales</taxon>
        <taxon>Kiloniellaceae</taxon>
        <taxon>Aestuariispira</taxon>
    </lineage>
</organism>
<accession>A0A3D9HX59</accession>